<evidence type="ECO:0000256" key="2">
    <source>
        <dbReference type="SAM" id="Phobius"/>
    </source>
</evidence>
<reference evidence="5" key="1">
    <citation type="submission" date="2017-09" db="EMBL/GenBank/DDBJ databases">
        <title>Depth-based differentiation of microbial function through sediment-hosted aquifers and enrichment of novel symbionts in the deep terrestrial subsurface.</title>
        <authorList>
            <person name="Probst A.J."/>
            <person name="Ladd B."/>
            <person name="Jarett J.K."/>
            <person name="Geller-Mcgrath D.E."/>
            <person name="Sieber C.M.K."/>
            <person name="Emerson J.B."/>
            <person name="Anantharaman K."/>
            <person name="Thomas B.C."/>
            <person name="Malmstrom R."/>
            <person name="Stieglmeier M."/>
            <person name="Klingl A."/>
            <person name="Woyke T."/>
            <person name="Ryan C.M."/>
            <person name="Banfield J.F."/>
        </authorList>
    </citation>
    <scope>NUCLEOTIDE SEQUENCE [LARGE SCALE GENOMIC DNA]</scope>
</reference>
<keyword evidence="2" id="KW-1133">Transmembrane helix</keyword>
<feature type="non-terminal residue" evidence="4">
    <location>
        <position position="302"/>
    </location>
</feature>
<dbReference type="Gene3D" id="3.60.21.10">
    <property type="match status" value="1"/>
</dbReference>
<comment type="caution">
    <text evidence="4">The sequence shown here is derived from an EMBL/GenBank/DDBJ whole genome shotgun (WGS) entry which is preliminary data.</text>
</comment>
<protein>
    <recommendedName>
        <fullName evidence="3">Capsule synthesis protein CapA domain-containing protein</fullName>
    </recommendedName>
</protein>
<evidence type="ECO:0000313" key="5">
    <source>
        <dbReference type="Proteomes" id="UP000229749"/>
    </source>
</evidence>
<dbReference type="EMBL" id="PFWS01000030">
    <property type="protein sequence ID" value="PJA47335.1"/>
    <property type="molecule type" value="Genomic_DNA"/>
</dbReference>
<evidence type="ECO:0000313" key="4">
    <source>
        <dbReference type="EMBL" id="PJA47335.1"/>
    </source>
</evidence>
<organism evidence="4 5">
    <name type="scientific">Candidatus Uhrbacteria bacterium CG_4_9_14_3_um_filter_36_7</name>
    <dbReference type="NCBI Taxonomy" id="1975033"/>
    <lineage>
        <taxon>Bacteria</taxon>
        <taxon>Candidatus Uhriibacteriota</taxon>
    </lineage>
</organism>
<dbReference type="PANTHER" id="PTHR33393:SF12">
    <property type="entry name" value="CAPSULE BIOSYNTHESIS PROTEIN CAPA"/>
    <property type="match status" value="1"/>
</dbReference>
<dbReference type="InterPro" id="IPR052169">
    <property type="entry name" value="CW_Biosynth-Accessory"/>
</dbReference>
<keyword evidence="2" id="KW-0812">Transmembrane</keyword>
<proteinExistence type="inferred from homology"/>
<evidence type="ECO:0000259" key="3">
    <source>
        <dbReference type="SMART" id="SM00854"/>
    </source>
</evidence>
<feature type="domain" description="Capsule synthesis protein CapA" evidence="3">
    <location>
        <begin position="62"/>
        <end position="286"/>
    </location>
</feature>
<dbReference type="InterPro" id="IPR029052">
    <property type="entry name" value="Metallo-depent_PP-like"/>
</dbReference>
<accession>A0A2M7XHK7</accession>
<name>A0A2M7XHK7_9BACT</name>
<dbReference type="CDD" id="cd07381">
    <property type="entry name" value="MPP_CapA"/>
    <property type="match status" value="1"/>
</dbReference>
<sequence>MWKKICYNVFIFFFFVMVLSIQIFFLFQINTQTVGESSTELLLIETLYKDKKTNQDVQDTLQIVFVGDIMFDRQVEKQIQTKGQFFLFEKIESFLREFDLVIGNLEGPIVKKAPDFGVHSMQFAFDASVLESLSFAHFDVVSLANNHTQNMGSDGLEETRDLLNARDILSVGDPIDCQIDPMKELNEPVILFAFNQTFPFNCSNQAIVKIIEDARNSFPNYFFIIFMHWGNEYEPKSSLIQQEAAHAFINAGADLIIGSHPHVVQEIELYKNKLIFYSLGNFIFDQYFSKETQENLALAIKL</sequence>
<dbReference type="Proteomes" id="UP000229749">
    <property type="component" value="Unassembled WGS sequence"/>
</dbReference>
<dbReference type="InterPro" id="IPR019079">
    <property type="entry name" value="Capsule_synth_CapA"/>
</dbReference>
<dbReference type="SMART" id="SM00854">
    <property type="entry name" value="PGA_cap"/>
    <property type="match status" value="1"/>
</dbReference>
<evidence type="ECO:0000256" key="1">
    <source>
        <dbReference type="ARBA" id="ARBA00005662"/>
    </source>
</evidence>
<dbReference type="PANTHER" id="PTHR33393">
    <property type="entry name" value="POLYGLUTAMINE SYNTHESIS ACCESSORY PROTEIN RV0574C-RELATED"/>
    <property type="match status" value="1"/>
</dbReference>
<comment type="similarity">
    <text evidence="1">Belongs to the CapA family.</text>
</comment>
<feature type="transmembrane region" description="Helical" evidence="2">
    <location>
        <begin position="7"/>
        <end position="27"/>
    </location>
</feature>
<gene>
    <name evidence="4" type="ORF">CO172_02020</name>
</gene>
<dbReference type="AlphaFoldDB" id="A0A2M7XHK7"/>
<keyword evidence="2" id="KW-0472">Membrane</keyword>
<dbReference type="Pfam" id="PF09587">
    <property type="entry name" value="PGA_cap"/>
    <property type="match status" value="1"/>
</dbReference>
<dbReference type="SUPFAM" id="SSF56300">
    <property type="entry name" value="Metallo-dependent phosphatases"/>
    <property type="match status" value="1"/>
</dbReference>